<dbReference type="KEGG" id="pna:Pnap_4775"/>
<dbReference type="AlphaFoldDB" id="A1VX06"/>
<dbReference type="Proteomes" id="UP000000644">
    <property type="component" value="Plasmid pPNAP05"/>
</dbReference>
<evidence type="ECO:0000313" key="3">
    <source>
        <dbReference type="Proteomes" id="UP000000644"/>
    </source>
</evidence>
<keyword evidence="2" id="KW-0614">Plasmid</keyword>
<name>A1VX06_POLNA</name>
<feature type="region of interest" description="Disordered" evidence="1">
    <location>
        <begin position="1"/>
        <end position="49"/>
    </location>
</feature>
<gene>
    <name evidence="2" type="ordered locus">Pnap_4775</name>
</gene>
<dbReference type="RefSeq" id="WP_011798552.1">
    <property type="nucleotide sequence ID" value="NC_008761.1"/>
</dbReference>
<protein>
    <recommendedName>
        <fullName evidence="4">Plasmid segregation centromere-binding protein ParG</fullName>
    </recommendedName>
</protein>
<keyword evidence="3" id="KW-1185">Reference proteome</keyword>
<geneLocation type="plasmid" evidence="2 3">
    <name>pPNAP05</name>
</geneLocation>
<organism evidence="2 3">
    <name type="scientific">Polaromonas naphthalenivorans (strain CJ2)</name>
    <dbReference type="NCBI Taxonomy" id="365044"/>
    <lineage>
        <taxon>Bacteria</taxon>
        <taxon>Pseudomonadati</taxon>
        <taxon>Pseudomonadota</taxon>
        <taxon>Betaproteobacteria</taxon>
        <taxon>Burkholderiales</taxon>
        <taxon>Comamonadaceae</taxon>
        <taxon>Polaromonas</taxon>
    </lineage>
</organism>
<dbReference type="EMBL" id="CP000534">
    <property type="protein sequence ID" value="ABM40184.1"/>
    <property type="molecule type" value="Genomic_DNA"/>
</dbReference>
<proteinExistence type="predicted"/>
<dbReference type="OrthoDB" id="9154965at2"/>
<evidence type="ECO:0008006" key="4">
    <source>
        <dbReference type="Google" id="ProtNLM"/>
    </source>
</evidence>
<sequence>MKAKPNTDQFRLKKDPSAFLEGGAADTADRTEITQPAAETPKGPAAQPVVEAKVHREQKIFRLPLDLINELKREAYERSVKTGFRVTETELVEQSLRAFLRR</sequence>
<reference evidence="3" key="1">
    <citation type="journal article" date="2009" name="Environ. Microbiol.">
        <title>The genome of Polaromonas naphthalenivorans strain CJ2, isolated from coal tar-contaminated sediment, reveals physiological and metabolic versatility and evolution through extensive horizontal gene transfer.</title>
        <authorList>
            <person name="Yagi J.M."/>
            <person name="Sims D."/>
            <person name="Brettin T."/>
            <person name="Bruce D."/>
            <person name="Madsen E.L."/>
        </authorList>
    </citation>
    <scope>NUCLEOTIDE SEQUENCE [LARGE SCALE GENOMIC DNA]</scope>
    <source>
        <strain evidence="3">CJ2</strain>
        <plasmid evidence="3">Plasmid pPNAP05</plasmid>
    </source>
</reference>
<accession>A1VX06</accession>
<evidence type="ECO:0000256" key="1">
    <source>
        <dbReference type="SAM" id="MobiDB-lite"/>
    </source>
</evidence>
<evidence type="ECO:0000313" key="2">
    <source>
        <dbReference type="EMBL" id="ABM40184.1"/>
    </source>
</evidence>
<dbReference type="HOGENOM" id="CLU_179295_0_0_4"/>